<dbReference type="AlphaFoldDB" id="F2Q267"/>
<evidence type="ECO:0000313" key="1">
    <source>
        <dbReference type="EMBL" id="EGE08235.1"/>
    </source>
</evidence>
<dbReference type="Proteomes" id="UP000009169">
    <property type="component" value="Unassembled WGS sequence"/>
</dbReference>
<dbReference type="VEuPathDB" id="FungiDB:TEQG_07161"/>
<sequence length="122" mass="13658">MSFRKEKSLETKILLSPVDTYVIAKHINTIPPQAYYQVFGLQDNASVEDIAVAIKNLTVIFDVARDGASDTIKEDIKNAQKALKDATKHAKGKHRTLSNTIENLHAASEFQHPVGIKYRETH</sequence>
<name>F2Q267_TRIEC</name>
<evidence type="ECO:0000313" key="2">
    <source>
        <dbReference type="Proteomes" id="UP000009169"/>
    </source>
</evidence>
<gene>
    <name evidence="1" type="ORF">TEQG_07161</name>
</gene>
<organism evidence="1 2">
    <name type="scientific">Trichophyton equinum (strain ATCC MYA-4606 / CBS 127.97)</name>
    <name type="common">Horse ringworm fungus</name>
    <dbReference type="NCBI Taxonomy" id="559882"/>
    <lineage>
        <taxon>Eukaryota</taxon>
        <taxon>Fungi</taxon>
        <taxon>Dikarya</taxon>
        <taxon>Ascomycota</taxon>
        <taxon>Pezizomycotina</taxon>
        <taxon>Eurotiomycetes</taxon>
        <taxon>Eurotiomycetidae</taxon>
        <taxon>Onygenales</taxon>
        <taxon>Arthrodermataceae</taxon>
        <taxon>Trichophyton</taxon>
    </lineage>
</organism>
<dbReference type="EMBL" id="DS995775">
    <property type="protein sequence ID" value="EGE08235.1"/>
    <property type="molecule type" value="Genomic_DNA"/>
</dbReference>
<dbReference type="HOGENOM" id="CLU_2028359_0_0_1"/>
<protein>
    <submittedName>
        <fullName evidence="1">Uncharacterized protein</fullName>
    </submittedName>
</protein>
<keyword evidence="2" id="KW-1185">Reference proteome</keyword>
<reference evidence="2" key="1">
    <citation type="journal article" date="2012" name="MBio">
        <title>Comparative genome analysis of Trichophyton rubrum and related dermatophytes reveals candidate genes involved in infection.</title>
        <authorList>
            <person name="Martinez D.A."/>
            <person name="Oliver B.G."/>
            <person name="Graeser Y."/>
            <person name="Goldberg J.M."/>
            <person name="Li W."/>
            <person name="Martinez-Rossi N.M."/>
            <person name="Monod M."/>
            <person name="Shelest E."/>
            <person name="Barton R.C."/>
            <person name="Birch E."/>
            <person name="Brakhage A.A."/>
            <person name="Chen Z."/>
            <person name="Gurr S.J."/>
            <person name="Heiman D."/>
            <person name="Heitman J."/>
            <person name="Kosti I."/>
            <person name="Rossi A."/>
            <person name="Saif S."/>
            <person name="Samalova M."/>
            <person name="Saunders C.W."/>
            <person name="Shea T."/>
            <person name="Summerbell R.C."/>
            <person name="Xu J."/>
            <person name="Young S."/>
            <person name="Zeng Q."/>
            <person name="Birren B.W."/>
            <person name="Cuomo C.A."/>
            <person name="White T.C."/>
        </authorList>
    </citation>
    <scope>NUCLEOTIDE SEQUENCE [LARGE SCALE GENOMIC DNA]</scope>
    <source>
        <strain evidence="2">ATCC MYA-4606 / CBS 127.97</strain>
    </source>
</reference>
<accession>F2Q267</accession>
<proteinExistence type="predicted"/>